<keyword evidence="2" id="KW-1185">Reference proteome</keyword>
<protein>
    <submittedName>
        <fullName evidence="1">Uncharacterized protein</fullName>
    </submittedName>
</protein>
<comment type="caution">
    <text evidence="1">The sequence shown here is derived from an EMBL/GenBank/DDBJ whole genome shotgun (WGS) entry which is preliminary data.</text>
</comment>
<reference evidence="1" key="1">
    <citation type="submission" date="2021-03" db="EMBL/GenBank/DDBJ databases">
        <title>Evolutionary innovations through gain and loss of genes in the ectomycorrhizal Boletales.</title>
        <authorList>
            <person name="Wu G."/>
            <person name="Miyauchi S."/>
            <person name="Morin E."/>
            <person name="Yang Z.-L."/>
            <person name="Xu J."/>
            <person name="Martin F.M."/>
        </authorList>
    </citation>
    <scope>NUCLEOTIDE SEQUENCE</scope>
    <source>
        <strain evidence="1">BR01</strain>
    </source>
</reference>
<proteinExistence type="predicted"/>
<evidence type="ECO:0000313" key="2">
    <source>
        <dbReference type="Proteomes" id="UP000683000"/>
    </source>
</evidence>
<dbReference type="Proteomes" id="UP000683000">
    <property type="component" value="Unassembled WGS sequence"/>
</dbReference>
<gene>
    <name evidence="1" type="ORF">JVT61DRAFT_6362</name>
</gene>
<accession>A0A8I2YJM8</accession>
<dbReference type="AlphaFoldDB" id="A0A8I2YJM8"/>
<dbReference type="EMBL" id="JAGFBS010000021">
    <property type="protein sequence ID" value="KAG6373689.1"/>
    <property type="molecule type" value="Genomic_DNA"/>
</dbReference>
<organism evidence="1 2">
    <name type="scientific">Boletus reticuloceps</name>
    <dbReference type="NCBI Taxonomy" id="495285"/>
    <lineage>
        <taxon>Eukaryota</taxon>
        <taxon>Fungi</taxon>
        <taxon>Dikarya</taxon>
        <taxon>Basidiomycota</taxon>
        <taxon>Agaricomycotina</taxon>
        <taxon>Agaricomycetes</taxon>
        <taxon>Agaricomycetidae</taxon>
        <taxon>Boletales</taxon>
        <taxon>Boletineae</taxon>
        <taxon>Boletaceae</taxon>
        <taxon>Boletoideae</taxon>
        <taxon>Boletus</taxon>
    </lineage>
</organism>
<sequence length="55" mass="6301">MSFHVDHVLQNRRIIDNMDLILRARNRCNSTASIVVWGVIGPMRMFSPGQLYDGV</sequence>
<name>A0A8I2YJM8_9AGAM</name>
<evidence type="ECO:0000313" key="1">
    <source>
        <dbReference type="EMBL" id="KAG6373689.1"/>
    </source>
</evidence>